<dbReference type="KEGG" id="taz:TREAZ_2166"/>
<organism evidence="1 2">
    <name type="scientific">Leadbettera azotonutricia (strain ATCC BAA-888 / DSM 13862 / ZAS-9)</name>
    <name type="common">Treponema azotonutricium</name>
    <dbReference type="NCBI Taxonomy" id="545695"/>
    <lineage>
        <taxon>Bacteria</taxon>
        <taxon>Pseudomonadati</taxon>
        <taxon>Spirochaetota</taxon>
        <taxon>Spirochaetia</taxon>
        <taxon>Spirochaetales</taxon>
        <taxon>Breznakiellaceae</taxon>
        <taxon>Leadbettera</taxon>
    </lineage>
</organism>
<dbReference type="OrthoDB" id="361944at2"/>
<dbReference type="HOGENOM" id="CLU_174115_0_0_12"/>
<dbReference type="EMBL" id="CP001841">
    <property type="protein sequence ID" value="AEF82407.1"/>
    <property type="molecule type" value="Genomic_DNA"/>
</dbReference>
<proteinExistence type="predicted"/>
<dbReference type="RefSeq" id="WP_015709884.1">
    <property type="nucleotide sequence ID" value="NC_015577.1"/>
</dbReference>
<dbReference type="Proteomes" id="UP000009222">
    <property type="component" value="Chromosome"/>
</dbReference>
<dbReference type="AlphaFoldDB" id="F5Y8U0"/>
<dbReference type="Pfam" id="PF14384">
    <property type="entry name" value="BrnA_antitoxin"/>
    <property type="match status" value="1"/>
</dbReference>
<keyword evidence="2" id="KW-1185">Reference proteome</keyword>
<accession>F5Y8U0</accession>
<name>F5Y8U0_LEAAZ</name>
<sequence length="103" mass="11406">MAITKSKGKAGQKPPKEALRRIKEAAKYPINLEAAPELSPEALKEFAHMAAERDQKKKRQVVTLRLAPDDVAKYKSLGKGYTSIMADVLNYAANNPEILSKVR</sequence>
<reference evidence="2" key="1">
    <citation type="submission" date="2009-12" db="EMBL/GenBank/DDBJ databases">
        <title>Complete sequence of Treponema azotonutricium strain ZAS-9.</title>
        <authorList>
            <person name="Tetu S.G."/>
            <person name="Matson E."/>
            <person name="Ren Q."/>
            <person name="Seshadri R."/>
            <person name="Elbourne L."/>
            <person name="Hassan K.A."/>
            <person name="Durkin A."/>
            <person name="Radune D."/>
            <person name="Mohamoud Y."/>
            <person name="Shay R."/>
            <person name="Jin S."/>
            <person name="Zhang X."/>
            <person name="Lucey K."/>
            <person name="Ballor N.R."/>
            <person name="Ottesen E."/>
            <person name="Rosenthal R."/>
            <person name="Allen A."/>
            <person name="Leadbetter J.R."/>
            <person name="Paulsen I.T."/>
        </authorList>
    </citation>
    <scope>NUCLEOTIDE SEQUENCE [LARGE SCALE GENOMIC DNA]</scope>
    <source>
        <strain evidence="2">ATCC BAA-888 / DSM 13862 / ZAS-9</strain>
    </source>
</reference>
<protein>
    <submittedName>
        <fullName evidence="1">Uncharacterized protein</fullName>
    </submittedName>
</protein>
<dbReference type="STRING" id="545695.TREAZ_2166"/>
<reference evidence="1 2" key="2">
    <citation type="journal article" date="2011" name="ISME J.">
        <title>RNA-seq reveals cooperative metabolic interactions between two termite-gut spirochete species in co-culture.</title>
        <authorList>
            <person name="Rosenthal A.Z."/>
            <person name="Matson E.G."/>
            <person name="Eldar A."/>
            <person name="Leadbetter J.R."/>
        </authorList>
    </citation>
    <scope>NUCLEOTIDE SEQUENCE [LARGE SCALE GENOMIC DNA]</scope>
    <source>
        <strain evidence="2">ATCC BAA-888 / DSM 13862 / ZAS-9</strain>
    </source>
</reference>
<dbReference type="eggNOG" id="ENOG502ZCTH">
    <property type="taxonomic scope" value="Bacteria"/>
</dbReference>
<gene>
    <name evidence="1" type="ordered locus">TREAZ_2166</name>
</gene>
<evidence type="ECO:0000313" key="1">
    <source>
        <dbReference type="EMBL" id="AEF82407.1"/>
    </source>
</evidence>
<dbReference type="InterPro" id="IPR025528">
    <property type="entry name" value="BrnA_antitoxin"/>
</dbReference>
<evidence type="ECO:0000313" key="2">
    <source>
        <dbReference type="Proteomes" id="UP000009222"/>
    </source>
</evidence>
<dbReference type="InParanoid" id="F5Y8U0"/>